<evidence type="ECO:0000313" key="1">
    <source>
        <dbReference type="EMBL" id="KKM18654.1"/>
    </source>
</evidence>
<name>A0A0F9IFY6_9ZZZZ</name>
<proteinExistence type="predicted"/>
<organism evidence="1">
    <name type="scientific">marine sediment metagenome</name>
    <dbReference type="NCBI Taxonomy" id="412755"/>
    <lineage>
        <taxon>unclassified sequences</taxon>
        <taxon>metagenomes</taxon>
        <taxon>ecological metagenomes</taxon>
    </lineage>
</organism>
<reference evidence="1" key="1">
    <citation type="journal article" date="2015" name="Nature">
        <title>Complex archaea that bridge the gap between prokaryotes and eukaryotes.</title>
        <authorList>
            <person name="Spang A."/>
            <person name="Saw J.H."/>
            <person name="Jorgensen S.L."/>
            <person name="Zaremba-Niedzwiedzka K."/>
            <person name="Martijn J."/>
            <person name="Lind A.E."/>
            <person name="van Eijk R."/>
            <person name="Schleper C."/>
            <person name="Guy L."/>
            <person name="Ettema T.J."/>
        </authorList>
    </citation>
    <scope>NUCLEOTIDE SEQUENCE</scope>
</reference>
<dbReference type="AlphaFoldDB" id="A0A0F9IFY6"/>
<protein>
    <submittedName>
        <fullName evidence="1">Uncharacterized protein</fullName>
    </submittedName>
</protein>
<comment type="caution">
    <text evidence="1">The sequence shown here is derived from an EMBL/GenBank/DDBJ whole genome shotgun (WGS) entry which is preliminary data.</text>
</comment>
<dbReference type="EMBL" id="LAZR01014174">
    <property type="protein sequence ID" value="KKM18654.1"/>
    <property type="molecule type" value="Genomic_DNA"/>
</dbReference>
<accession>A0A0F9IFY6</accession>
<sequence length="240" mass="26525">MVQEGFTPSIDRPTGGESPLLRFKGTLASYVPEERTSNQDQSKYMTILFNFSDVEVIEATEPYPFPIAIIRIGYKPPKDSRGGTKWDAFSTSLRKLSAEGLDAIVGKKQEWAQLPHRVRSPLVDGDGNPQLDGNSRPIWGDTEIPCWKVVEVEGLGSVQEKDDNFFGFLVDLADGKTEPQFYSAALLDEQVRARSNIVTAITDRKLLDTLREMKLIDRDAEGILHKVTPISTEGAGGTPA</sequence>
<gene>
    <name evidence="1" type="ORF">LCGC14_1663500</name>
</gene>